<dbReference type="EMBL" id="LT607411">
    <property type="protein sequence ID" value="SCF24596.1"/>
    <property type="molecule type" value="Genomic_DNA"/>
</dbReference>
<gene>
    <name evidence="1" type="ORF">GA0074695_4737</name>
</gene>
<protein>
    <submittedName>
        <fullName evidence="1">Uncharacterized protein</fullName>
    </submittedName>
</protein>
<reference evidence="2" key="1">
    <citation type="submission" date="2016-06" db="EMBL/GenBank/DDBJ databases">
        <authorList>
            <person name="Varghese N."/>
            <person name="Submissions Spin"/>
        </authorList>
    </citation>
    <scope>NUCLEOTIDE SEQUENCE [LARGE SCALE GENOMIC DNA]</scope>
    <source>
        <strain evidence="2">DSM 43909</strain>
    </source>
</reference>
<dbReference type="Proteomes" id="UP000198242">
    <property type="component" value="Chromosome I"/>
</dbReference>
<evidence type="ECO:0000313" key="2">
    <source>
        <dbReference type="Proteomes" id="UP000198242"/>
    </source>
</evidence>
<dbReference type="OrthoDB" id="4584649at2"/>
<dbReference type="RefSeq" id="WP_089008188.1">
    <property type="nucleotide sequence ID" value="NZ_LT607411.1"/>
</dbReference>
<accession>A0A1C4YVB0</accession>
<sequence>MMDTTFGNKAFPLAFRSSLAISAFEPAVDELPPPGIDNERVTYLKISASITGYQPTKAEIDAGYAQFPDVPIEAGTPPSTRTRAMISSAIPAPYCSGRT</sequence>
<evidence type="ECO:0000313" key="1">
    <source>
        <dbReference type="EMBL" id="SCF24596.1"/>
    </source>
</evidence>
<name>A0A1C4YVB0_MICVI</name>
<proteinExistence type="predicted"/>
<dbReference type="AlphaFoldDB" id="A0A1C4YVB0"/>
<keyword evidence="2" id="KW-1185">Reference proteome</keyword>
<organism evidence="1 2">
    <name type="scientific">Micromonospora viridifaciens</name>
    <dbReference type="NCBI Taxonomy" id="1881"/>
    <lineage>
        <taxon>Bacteria</taxon>
        <taxon>Bacillati</taxon>
        <taxon>Actinomycetota</taxon>
        <taxon>Actinomycetes</taxon>
        <taxon>Micromonosporales</taxon>
        <taxon>Micromonosporaceae</taxon>
        <taxon>Micromonospora</taxon>
    </lineage>
</organism>